<dbReference type="Proteomes" id="UP001162891">
    <property type="component" value="Chromosome"/>
</dbReference>
<dbReference type="InterPro" id="IPR001347">
    <property type="entry name" value="SIS_dom"/>
</dbReference>
<dbReference type="InterPro" id="IPR017552">
    <property type="entry name" value="PHI/rmpB"/>
</dbReference>
<dbReference type="PANTHER" id="PTHR43443">
    <property type="entry name" value="3-HEXULOSE-6-PHOSPHATE ISOMERASE"/>
    <property type="match status" value="1"/>
</dbReference>
<protein>
    <submittedName>
        <fullName evidence="3">Hexulose-6-phosphate isomerase</fullName>
    </submittedName>
</protein>
<proteinExistence type="inferred from homology"/>
<dbReference type="InterPro" id="IPR046348">
    <property type="entry name" value="SIS_dom_sf"/>
</dbReference>
<evidence type="ECO:0000259" key="2">
    <source>
        <dbReference type="PROSITE" id="PS51464"/>
    </source>
</evidence>
<sequence>MTSLYRAALDDLARVFERLDEGPVDRAVEALAAARRIALYGVGREGLQIKGLAMRLYHLGLLASVVGDMTTPPLGNGDLLVVSAGPGHFATVEALLGVARRAGARTLVVTAQPEGACARLGDLVVPVPAQTMADDHGPTASVLPMGSLYEGAQYVLFEVLILKLRERLRIDPEAMRARHTNLE</sequence>
<reference evidence="4" key="1">
    <citation type="journal article" date="2022" name="Int. J. Syst. Evol. Microbiol.">
        <title>Anaeromyxobacter oryzae sp. nov., Anaeromyxobacter diazotrophicus sp. nov. and Anaeromyxobacter paludicola sp. nov., isolated from paddy soils.</title>
        <authorList>
            <person name="Itoh H."/>
            <person name="Xu Z."/>
            <person name="Mise K."/>
            <person name="Masuda Y."/>
            <person name="Ushijima N."/>
            <person name="Hayakawa C."/>
            <person name="Shiratori Y."/>
            <person name="Senoo K."/>
        </authorList>
    </citation>
    <scope>NUCLEOTIDE SEQUENCE [LARGE SCALE GENOMIC DNA]</scope>
    <source>
        <strain evidence="4">Red232</strain>
    </source>
</reference>
<dbReference type="Gene3D" id="3.40.50.10490">
    <property type="entry name" value="Glucose-6-phosphate isomerase like protein, domain 1"/>
    <property type="match status" value="1"/>
</dbReference>
<dbReference type="PANTHER" id="PTHR43443:SF1">
    <property type="entry name" value="3-HEXULOSE-6-PHOSPHATE ISOMERASE"/>
    <property type="match status" value="1"/>
</dbReference>
<dbReference type="Pfam" id="PF01380">
    <property type="entry name" value="SIS"/>
    <property type="match status" value="1"/>
</dbReference>
<comment type="similarity">
    <text evidence="1">Belongs to the SIS family. PHI subfamily.</text>
</comment>
<keyword evidence="4" id="KW-1185">Reference proteome</keyword>
<gene>
    <name evidence="3" type="ORF">AMOR_02900</name>
</gene>
<dbReference type="RefSeq" id="WP_248357698.1">
    <property type="nucleotide sequence ID" value="NZ_AP025591.1"/>
</dbReference>
<evidence type="ECO:0000313" key="3">
    <source>
        <dbReference type="EMBL" id="BDG01294.1"/>
    </source>
</evidence>
<dbReference type="PROSITE" id="PS51464">
    <property type="entry name" value="SIS"/>
    <property type="match status" value="1"/>
</dbReference>
<keyword evidence="3" id="KW-0413">Isomerase</keyword>
<dbReference type="GO" id="GO:0016853">
    <property type="term" value="F:isomerase activity"/>
    <property type="evidence" value="ECO:0007669"/>
    <property type="project" value="UniProtKB-KW"/>
</dbReference>
<evidence type="ECO:0000313" key="4">
    <source>
        <dbReference type="Proteomes" id="UP001162891"/>
    </source>
</evidence>
<feature type="domain" description="SIS" evidence="2">
    <location>
        <begin position="27"/>
        <end position="170"/>
    </location>
</feature>
<organism evidence="3 4">
    <name type="scientific">Anaeromyxobacter oryzae</name>
    <dbReference type="NCBI Taxonomy" id="2918170"/>
    <lineage>
        <taxon>Bacteria</taxon>
        <taxon>Pseudomonadati</taxon>
        <taxon>Myxococcota</taxon>
        <taxon>Myxococcia</taxon>
        <taxon>Myxococcales</taxon>
        <taxon>Cystobacterineae</taxon>
        <taxon>Anaeromyxobacteraceae</taxon>
        <taxon>Anaeromyxobacter</taxon>
    </lineage>
</organism>
<dbReference type="CDD" id="cd05005">
    <property type="entry name" value="SIS_PHI"/>
    <property type="match status" value="1"/>
</dbReference>
<dbReference type="EMBL" id="AP025591">
    <property type="protein sequence ID" value="BDG01294.1"/>
    <property type="molecule type" value="Genomic_DNA"/>
</dbReference>
<accession>A0ABM7WPB4</accession>
<dbReference type="SUPFAM" id="SSF53697">
    <property type="entry name" value="SIS domain"/>
    <property type="match status" value="1"/>
</dbReference>
<evidence type="ECO:0000256" key="1">
    <source>
        <dbReference type="ARBA" id="ARBA00009235"/>
    </source>
</evidence>
<name>A0ABM7WPB4_9BACT</name>